<dbReference type="AlphaFoldDB" id="A0A1B7LXS9"/>
<dbReference type="SUPFAM" id="SSF50022">
    <property type="entry name" value="ISP domain"/>
    <property type="match status" value="1"/>
</dbReference>
<evidence type="ECO:0000256" key="1">
    <source>
        <dbReference type="ARBA" id="ARBA00001962"/>
    </source>
</evidence>
<dbReference type="EMBL" id="LXEY01000021">
    <property type="protein sequence ID" value="OAV59975.1"/>
    <property type="molecule type" value="Genomic_DNA"/>
</dbReference>
<evidence type="ECO:0000256" key="6">
    <source>
        <dbReference type="ARBA" id="ARBA00023014"/>
    </source>
</evidence>
<evidence type="ECO:0000313" key="8">
    <source>
        <dbReference type="EMBL" id="OAV59975.1"/>
    </source>
</evidence>
<dbReference type="CDD" id="cd08884">
    <property type="entry name" value="RHO_alpha_C_GbcA-like"/>
    <property type="match status" value="1"/>
</dbReference>
<dbReference type="PRINTS" id="PR00090">
    <property type="entry name" value="RNGDIOXGNASE"/>
</dbReference>
<reference evidence="8 9" key="1">
    <citation type="submission" date="2016-04" db="EMBL/GenBank/DDBJ databases">
        <title>First whole genome shotgun sequence of the bacterium Enteractinococcus sp. strain UASWS1574.</title>
        <authorList>
            <person name="Crovadore J."/>
            <person name="Chablais R."/>
            <person name="Lefort F."/>
        </authorList>
    </citation>
    <scope>NUCLEOTIDE SEQUENCE [LARGE SCALE GENOMIC DNA]</scope>
    <source>
        <strain evidence="8 9">UASWS1574</strain>
    </source>
</reference>
<feature type="domain" description="Rieske" evidence="7">
    <location>
        <begin position="61"/>
        <end position="168"/>
    </location>
</feature>
<dbReference type="InterPro" id="IPR015879">
    <property type="entry name" value="Ring_hydroxy_dOase_asu_C_dom"/>
</dbReference>
<dbReference type="Pfam" id="PF00355">
    <property type="entry name" value="Rieske"/>
    <property type="match status" value="1"/>
</dbReference>
<evidence type="ECO:0000256" key="4">
    <source>
        <dbReference type="ARBA" id="ARBA00023002"/>
    </source>
</evidence>
<dbReference type="PANTHER" id="PTHR43756:SF5">
    <property type="entry name" value="CHOLINE MONOOXYGENASE, CHLOROPLASTIC"/>
    <property type="match status" value="1"/>
</dbReference>
<keyword evidence="5" id="KW-0408">Iron</keyword>
<keyword evidence="4" id="KW-0560">Oxidoreductase</keyword>
<accession>A0A1B7LXS9</accession>
<dbReference type="GO" id="GO:0051537">
    <property type="term" value="F:2 iron, 2 sulfur cluster binding"/>
    <property type="evidence" value="ECO:0007669"/>
    <property type="project" value="UniProtKB-KW"/>
</dbReference>
<organism evidence="8 9">
    <name type="scientific">Enteractinococcus helveticum</name>
    <dbReference type="NCBI Taxonomy" id="1837282"/>
    <lineage>
        <taxon>Bacteria</taxon>
        <taxon>Bacillati</taxon>
        <taxon>Actinomycetota</taxon>
        <taxon>Actinomycetes</taxon>
        <taxon>Micrococcales</taxon>
        <taxon>Micrococcaceae</taxon>
    </lineage>
</organism>
<dbReference type="InterPro" id="IPR001663">
    <property type="entry name" value="Rng_hydr_dOase-A"/>
</dbReference>
<dbReference type="GO" id="GO:0016705">
    <property type="term" value="F:oxidoreductase activity, acting on paired donors, with incorporation or reduction of molecular oxygen"/>
    <property type="evidence" value="ECO:0007669"/>
    <property type="project" value="UniProtKB-ARBA"/>
</dbReference>
<dbReference type="Gene3D" id="3.90.380.10">
    <property type="entry name" value="Naphthalene 1,2-dioxygenase Alpha Subunit, Chain A, domain 1"/>
    <property type="match status" value="1"/>
</dbReference>
<dbReference type="PROSITE" id="PS51296">
    <property type="entry name" value="RIESKE"/>
    <property type="match status" value="1"/>
</dbReference>
<protein>
    <submittedName>
        <fullName evidence="8">(Fe-S)-binding protein</fullName>
    </submittedName>
</protein>
<dbReference type="STRING" id="1837282.A6F49_14660"/>
<gene>
    <name evidence="8" type="ORF">A6F49_14660</name>
</gene>
<evidence type="ECO:0000256" key="5">
    <source>
        <dbReference type="ARBA" id="ARBA00023004"/>
    </source>
</evidence>
<name>A0A1B7LXS9_9MICC</name>
<dbReference type="RefSeq" id="WP_043058451.1">
    <property type="nucleotide sequence ID" value="NZ_LXEY01000021.1"/>
</dbReference>
<evidence type="ECO:0000256" key="2">
    <source>
        <dbReference type="ARBA" id="ARBA00022714"/>
    </source>
</evidence>
<keyword evidence="9" id="KW-1185">Reference proteome</keyword>
<dbReference type="OrthoDB" id="5243643at2"/>
<dbReference type="InterPro" id="IPR036922">
    <property type="entry name" value="Rieske_2Fe-2S_sf"/>
</dbReference>
<dbReference type="GO" id="GO:0005506">
    <property type="term" value="F:iron ion binding"/>
    <property type="evidence" value="ECO:0007669"/>
    <property type="project" value="InterPro"/>
</dbReference>
<dbReference type="SUPFAM" id="SSF55961">
    <property type="entry name" value="Bet v1-like"/>
    <property type="match status" value="1"/>
</dbReference>
<dbReference type="CDD" id="cd03469">
    <property type="entry name" value="Rieske_RO_Alpha_N"/>
    <property type="match status" value="1"/>
</dbReference>
<dbReference type="PANTHER" id="PTHR43756">
    <property type="entry name" value="CHOLINE MONOOXYGENASE, CHLOROPLASTIC"/>
    <property type="match status" value="1"/>
</dbReference>
<keyword evidence="6" id="KW-0411">Iron-sulfur</keyword>
<evidence type="ECO:0000313" key="9">
    <source>
        <dbReference type="Proteomes" id="UP000078292"/>
    </source>
</evidence>
<keyword evidence="3" id="KW-0479">Metal-binding</keyword>
<evidence type="ECO:0000259" key="7">
    <source>
        <dbReference type="PROSITE" id="PS51296"/>
    </source>
</evidence>
<comment type="cofactor">
    <cofactor evidence="1">
        <name>Fe cation</name>
        <dbReference type="ChEBI" id="CHEBI:24875"/>
    </cofactor>
</comment>
<dbReference type="Pfam" id="PF00848">
    <property type="entry name" value="Ring_hydroxyl_A"/>
    <property type="match status" value="1"/>
</dbReference>
<evidence type="ECO:0000256" key="3">
    <source>
        <dbReference type="ARBA" id="ARBA00022723"/>
    </source>
</evidence>
<proteinExistence type="predicted"/>
<dbReference type="InterPro" id="IPR017941">
    <property type="entry name" value="Rieske_2Fe-2S"/>
</dbReference>
<sequence length="432" mass="49527">MSETINASTVRSKTSRMSSDKLAEIEQLLARRREGFSLEAPFYTDTQLFQFDTEAIFGQHWLFAASIAELPEPGDYVTVDYGPYSLIVLHNDDGGINVLHNVCRHRGARIMNQSSGTTGNLVCGYHSWTYSPEGELIYASIPGEMDFNKQCFALRRAHSRVVAGLIFVCLAEEPPEDFDHVSQIFEPYVAPHELTKTKVAYQQDLIEGANWKLVMENNRECYHCDGHPELLCSYFPTYGLTEDLVPPHLEEAWERSIQAEDVLRQRCQRYGLPYEEIEELDTRVVGIRIARDALDGEGESFSVDGRRLSKKLLGDLPDFRLGRCSMHLQPNSWFHFLSDHAITFAVFPIGVDRTLVRTTWLVADDAVEGVDYDLQQLTHTWEQTNTQDQELVELAQRGISSPVYEQGPYMRSEYQVEAFINWYIQRAREYMP</sequence>
<keyword evidence="2" id="KW-0001">2Fe-2S</keyword>
<dbReference type="GO" id="GO:0004497">
    <property type="term" value="F:monooxygenase activity"/>
    <property type="evidence" value="ECO:0007669"/>
    <property type="project" value="UniProtKB-ARBA"/>
</dbReference>
<dbReference type="Proteomes" id="UP000078292">
    <property type="component" value="Unassembled WGS sequence"/>
</dbReference>
<dbReference type="Gene3D" id="2.102.10.10">
    <property type="entry name" value="Rieske [2Fe-2S] iron-sulphur domain"/>
    <property type="match status" value="1"/>
</dbReference>
<comment type="caution">
    <text evidence="8">The sequence shown here is derived from an EMBL/GenBank/DDBJ whole genome shotgun (WGS) entry which is preliminary data.</text>
</comment>